<reference evidence="2" key="1">
    <citation type="submission" date="2022-08" db="EMBL/GenBank/DDBJ databases">
        <authorList>
            <person name="Gutierrez-Valencia J."/>
        </authorList>
    </citation>
    <scope>NUCLEOTIDE SEQUENCE</scope>
</reference>
<accession>A0AAV0QSY0</accession>
<dbReference type="EMBL" id="CAMGYJ010000010">
    <property type="protein sequence ID" value="CAI0547258.1"/>
    <property type="molecule type" value="Genomic_DNA"/>
</dbReference>
<dbReference type="Proteomes" id="UP001154282">
    <property type="component" value="Unassembled WGS sequence"/>
</dbReference>
<dbReference type="AlphaFoldDB" id="A0AAV0QSY0"/>
<gene>
    <name evidence="2" type="ORF">LITE_LOCUS44296</name>
</gene>
<feature type="region of interest" description="Disordered" evidence="1">
    <location>
        <begin position="1"/>
        <end position="28"/>
    </location>
</feature>
<evidence type="ECO:0000256" key="1">
    <source>
        <dbReference type="SAM" id="MobiDB-lite"/>
    </source>
</evidence>
<keyword evidence="3" id="KW-1185">Reference proteome</keyword>
<name>A0AAV0QSY0_9ROSI</name>
<comment type="caution">
    <text evidence="2">The sequence shown here is derived from an EMBL/GenBank/DDBJ whole genome shotgun (WGS) entry which is preliminary data.</text>
</comment>
<protein>
    <submittedName>
        <fullName evidence="2">Uncharacterized protein</fullName>
    </submittedName>
</protein>
<evidence type="ECO:0000313" key="3">
    <source>
        <dbReference type="Proteomes" id="UP001154282"/>
    </source>
</evidence>
<evidence type="ECO:0000313" key="2">
    <source>
        <dbReference type="EMBL" id="CAI0547258.1"/>
    </source>
</evidence>
<sequence length="195" mass="21573">METLVANSHFEAPTFQPDPPFDSDDELWDPHAWEPSAFGLRPNLPFTLDELLHHLETLGIEIELPFDLDKLEAQGLLPRKIPSDPDAASDVVLYANPVTADRKGDEHALLCPPGLFEGIPHVFDGLAVYDGGDLSDDEEADEVEDGDDAVEYWGALDTDEEEEGGDDLDHVVNGSGVWLRRSWTTLASLFRCLPH</sequence>
<organism evidence="2 3">
    <name type="scientific">Linum tenue</name>
    <dbReference type="NCBI Taxonomy" id="586396"/>
    <lineage>
        <taxon>Eukaryota</taxon>
        <taxon>Viridiplantae</taxon>
        <taxon>Streptophyta</taxon>
        <taxon>Embryophyta</taxon>
        <taxon>Tracheophyta</taxon>
        <taxon>Spermatophyta</taxon>
        <taxon>Magnoliopsida</taxon>
        <taxon>eudicotyledons</taxon>
        <taxon>Gunneridae</taxon>
        <taxon>Pentapetalae</taxon>
        <taxon>rosids</taxon>
        <taxon>fabids</taxon>
        <taxon>Malpighiales</taxon>
        <taxon>Linaceae</taxon>
        <taxon>Linum</taxon>
    </lineage>
</organism>
<proteinExistence type="predicted"/>